<organism evidence="1 2">
    <name type="scientific">Streptomyces durocortorensis</name>
    <dbReference type="NCBI Taxonomy" id="2811104"/>
    <lineage>
        <taxon>Bacteria</taxon>
        <taxon>Bacillati</taxon>
        <taxon>Actinomycetota</taxon>
        <taxon>Actinomycetes</taxon>
        <taxon>Kitasatosporales</taxon>
        <taxon>Streptomycetaceae</taxon>
        <taxon>Streptomyces</taxon>
    </lineage>
</organism>
<keyword evidence="2" id="KW-1185">Reference proteome</keyword>
<evidence type="ECO:0000313" key="1">
    <source>
        <dbReference type="EMBL" id="WNF31095.1"/>
    </source>
</evidence>
<gene>
    <name evidence="1" type="ORF">RI138_32085</name>
</gene>
<dbReference type="EMBL" id="CP134500">
    <property type="protein sequence ID" value="WNF31095.1"/>
    <property type="molecule type" value="Genomic_DNA"/>
</dbReference>
<accession>A0ABY9W5I8</accession>
<name>A0ABY9W5I8_9ACTN</name>
<dbReference type="Proteomes" id="UP001303236">
    <property type="component" value="Chromosome"/>
</dbReference>
<protein>
    <submittedName>
        <fullName evidence="1">Uncharacterized protein</fullName>
    </submittedName>
</protein>
<reference evidence="1 2" key="1">
    <citation type="submission" date="2023-09" db="EMBL/GenBank/DDBJ databases">
        <title>Genome completion map analysis of the actinomycetes C11-1.</title>
        <authorList>
            <person name="Qin P."/>
            <person name="Guan P."/>
        </authorList>
    </citation>
    <scope>NUCLEOTIDE SEQUENCE [LARGE SCALE GENOMIC DNA]</scope>
    <source>
        <strain evidence="1 2">C11-1</strain>
    </source>
</reference>
<sequence>MSDNYQEDGLPGIDTVVPVGLHQIWRERESGALLRTDRYNPPEASADPATAVGVEVVRVRVDDEGMEWPSPSTARTVAHAWLRTHCTYLPASEPPAVDDGGRLEHLRRALAELADHHYREGRRLRGAHHQAHRQGFHRGRRKR</sequence>
<evidence type="ECO:0000313" key="2">
    <source>
        <dbReference type="Proteomes" id="UP001303236"/>
    </source>
</evidence>
<proteinExistence type="predicted"/>